<dbReference type="AlphaFoldDB" id="A0AAV3XPB8"/>
<reference evidence="1" key="1">
    <citation type="submission" date="2019-10" db="EMBL/GenBank/DDBJ databases">
        <title>Draft genome sequece of Microseira wollei NIES-4236.</title>
        <authorList>
            <person name="Yamaguchi H."/>
            <person name="Suzuki S."/>
            <person name="Kawachi M."/>
        </authorList>
    </citation>
    <scope>NUCLEOTIDE SEQUENCE</scope>
    <source>
        <strain evidence="1">NIES-4236</strain>
    </source>
</reference>
<dbReference type="Proteomes" id="UP001050975">
    <property type="component" value="Unassembled WGS sequence"/>
</dbReference>
<dbReference type="RefSeq" id="WP_226590571.1">
    <property type="nucleotide sequence ID" value="NZ_BLAY01000175.1"/>
</dbReference>
<name>A0AAV3XPB8_9CYAN</name>
<accession>A0AAV3XPB8</accession>
<sequence length="110" mass="12214">MTNFGVRWEMTPSFPPKLAYSQTLGFVPGEGDTLPSVIPGLDSLPANSDGYEVVRVVIYGSPYGVTYTIRWLYTLNFAQVTEWSFLMPVPNGDGEYMSIVTKRIPLGRTS</sequence>
<gene>
    <name evidence="1" type="ORF">MiSe_74890</name>
</gene>
<comment type="caution">
    <text evidence="1">The sequence shown here is derived from an EMBL/GenBank/DDBJ whole genome shotgun (WGS) entry which is preliminary data.</text>
</comment>
<dbReference type="EMBL" id="BLAY01000175">
    <property type="protein sequence ID" value="GET42671.1"/>
    <property type="molecule type" value="Genomic_DNA"/>
</dbReference>
<evidence type="ECO:0000313" key="2">
    <source>
        <dbReference type="Proteomes" id="UP001050975"/>
    </source>
</evidence>
<proteinExistence type="predicted"/>
<evidence type="ECO:0000313" key="1">
    <source>
        <dbReference type="EMBL" id="GET42671.1"/>
    </source>
</evidence>
<protein>
    <submittedName>
        <fullName evidence="1">Uncharacterized protein</fullName>
    </submittedName>
</protein>
<keyword evidence="2" id="KW-1185">Reference proteome</keyword>
<organism evidence="1 2">
    <name type="scientific">Microseira wollei NIES-4236</name>
    <dbReference type="NCBI Taxonomy" id="2530354"/>
    <lineage>
        <taxon>Bacteria</taxon>
        <taxon>Bacillati</taxon>
        <taxon>Cyanobacteriota</taxon>
        <taxon>Cyanophyceae</taxon>
        <taxon>Oscillatoriophycideae</taxon>
        <taxon>Aerosakkonematales</taxon>
        <taxon>Aerosakkonemataceae</taxon>
        <taxon>Microseira</taxon>
    </lineage>
</organism>